<dbReference type="Proteomes" id="UP000785783">
    <property type="component" value="Unassembled WGS sequence"/>
</dbReference>
<reference evidence="1" key="1">
    <citation type="submission" date="2020-10" db="EMBL/GenBank/DDBJ databases">
        <title>Microbiome of the Black Sea water column analyzed by genome centric metagenomics.</title>
        <authorList>
            <person name="Cabello-Yeves P.J."/>
            <person name="Callieri C."/>
            <person name="Picazo A."/>
            <person name="Mehrshad M."/>
            <person name="Haro-Moreno J.M."/>
            <person name="Roda-Garcia J."/>
            <person name="Dzembekova N."/>
            <person name="Slabakova V."/>
            <person name="Slabakova N."/>
            <person name="Moncheva S."/>
            <person name="Rodriguez-Valera F."/>
        </authorList>
    </citation>
    <scope>NUCLEOTIDE SEQUENCE</scope>
    <source>
        <strain evidence="1">BS307-5m-G5</strain>
    </source>
</reference>
<accession>A0A937L3V3</accession>
<gene>
    <name evidence="1" type="ORF">ISQ19_04650</name>
</gene>
<dbReference type="EMBL" id="JADHOK010000054">
    <property type="protein sequence ID" value="MBL6761969.1"/>
    <property type="molecule type" value="Genomic_DNA"/>
</dbReference>
<evidence type="ECO:0000313" key="2">
    <source>
        <dbReference type="Proteomes" id="UP000785783"/>
    </source>
</evidence>
<name>A0A937L3V3_9PROT</name>
<protein>
    <submittedName>
        <fullName evidence="1">Uncharacterized protein</fullName>
    </submittedName>
</protein>
<dbReference type="AlphaFoldDB" id="A0A937L3V3"/>
<evidence type="ECO:0000313" key="1">
    <source>
        <dbReference type="EMBL" id="MBL6761969.1"/>
    </source>
</evidence>
<sequence>MAALSAFMAAPHSARALDYLSSIGDVPLAEGLVELPEAGFVFDKPEGRIVQLTALRNADIKQDALMGFYKTSLPNLGWQARAAQAGILTFERRSEILRVTFTADLVIFDLTPQ</sequence>
<proteinExistence type="predicted"/>
<organism evidence="1 2">
    <name type="scientific">PS1 clade bacterium</name>
    <dbReference type="NCBI Taxonomy" id="2175152"/>
    <lineage>
        <taxon>Bacteria</taxon>
        <taxon>Pseudomonadati</taxon>
        <taxon>Pseudomonadota</taxon>
        <taxon>Alphaproteobacteria</taxon>
        <taxon>PS1 clade</taxon>
    </lineage>
</organism>
<comment type="caution">
    <text evidence="1">The sequence shown here is derived from an EMBL/GenBank/DDBJ whole genome shotgun (WGS) entry which is preliminary data.</text>
</comment>